<reference evidence="7 8" key="1">
    <citation type="submission" date="2023-02" db="EMBL/GenBank/DDBJ databases">
        <title>Genome sequence of Lentisphaera profundi SAORIC-696.</title>
        <authorList>
            <person name="Kim e."/>
            <person name="Cho J.-C."/>
            <person name="Choi A."/>
            <person name="Kang I."/>
        </authorList>
    </citation>
    <scope>NUCLEOTIDE SEQUENCE [LARGE SCALE GENOMIC DNA]</scope>
    <source>
        <strain evidence="7 8">SAORIC-696</strain>
    </source>
</reference>
<dbReference type="Proteomes" id="UP001214250">
    <property type="component" value="Chromosome 2"/>
</dbReference>
<feature type="domain" description="Protein kinase" evidence="6">
    <location>
        <begin position="29"/>
        <end position="317"/>
    </location>
</feature>
<dbReference type="InterPro" id="IPR019734">
    <property type="entry name" value="TPR_rpt"/>
</dbReference>
<keyword evidence="8" id="KW-1185">Reference proteome</keyword>
<evidence type="ECO:0000256" key="4">
    <source>
        <dbReference type="ARBA" id="ARBA00022840"/>
    </source>
</evidence>
<dbReference type="Gene3D" id="3.80.10.10">
    <property type="entry name" value="Ribonuclease Inhibitor"/>
    <property type="match status" value="1"/>
</dbReference>
<proteinExistence type="predicted"/>
<dbReference type="SMART" id="SM00028">
    <property type="entry name" value="TPR"/>
    <property type="match status" value="2"/>
</dbReference>
<dbReference type="PROSITE" id="PS00108">
    <property type="entry name" value="PROTEIN_KINASE_ST"/>
    <property type="match status" value="1"/>
</dbReference>
<keyword evidence="3 7" id="KW-0418">Kinase</keyword>
<dbReference type="CDD" id="cd14014">
    <property type="entry name" value="STKc_PknB_like"/>
    <property type="match status" value="1"/>
</dbReference>
<sequence length="724" mass="81179">MNRPPNSNSDKSADLLKMALLDEEEQDRYLICDSIASGGMGMIYRAYDSHTERYVAYKVIHPELQKNKAIFERFTYESEVAARLEHPNIMPVYDAGYDLDGRPFYTMKLLKGQTLASLIHKLKENQSSSSFENMLEILIKVCDAISCAHEQEIIHRDLKPDNIMIGNFGEVLVLDWGLAKIPQRKELAIDSLAPSVPTEFSQMGAVIGTPAYMAPEQAKGQEVDARADIYSLGALLQTMLTFDPPIQGDNTEEILSRVSTGKITRPHANDLLPSSLGEKNQRIPRSALAVIKKSTQLDPDNRYHSVADLAQELKKILGGFAVKAENAGVIRLSLLLMQRHKIVAIVTSIFTVLFITFGVKSINAIHQERDFAQEQHEIAKFNYSEAQNALNQLKKSAAIYLSRARYNISRGDFDSALMDVETYLKLNQHNSEAYLLLGRINQAQKNFAKAAKAFKQAQKYGDKSAHASNSLKIASSAQTCVEAHGHLAENEIFSIYCQLISNAQIPEASAFLDDLLSNEEFSNRVFSELFTHTKLQGSLKFCPKGLLHMRLDTENIDFTPLRFFKKAIFGTLALPDTLLTSLKPIEGLAIVSLDIRGTQVSSLVPLHNSTIYNLFIDDTLIEDLSPLKGHKLNILSIRNIPIESLESLQHIDIAHLDIANSPLKTPDLKYIKHIPSLVMPISWRASVLENTFPNNTKIIWAQKSQNSDMERDRFKIKQSIFSHL</sequence>
<dbReference type="InterPro" id="IPR008271">
    <property type="entry name" value="Ser/Thr_kinase_AS"/>
</dbReference>
<evidence type="ECO:0000313" key="7">
    <source>
        <dbReference type="EMBL" id="WDE98136.1"/>
    </source>
</evidence>
<keyword evidence="2" id="KW-0547">Nucleotide-binding</keyword>
<dbReference type="Pfam" id="PF14559">
    <property type="entry name" value="TPR_19"/>
    <property type="match status" value="1"/>
</dbReference>
<keyword evidence="4" id="KW-0067">ATP-binding</keyword>
<keyword evidence="1" id="KW-0808">Transferase</keyword>
<dbReference type="InterPro" id="IPR032675">
    <property type="entry name" value="LRR_dom_sf"/>
</dbReference>
<name>A0ABY7VV88_9BACT</name>
<dbReference type="SMART" id="SM00220">
    <property type="entry name" value="S_TKc"/>
    <property type="match status" value="1"/>
</dbReference>
<dbReference type="Pfam" id="PF00069">
    <property type="entry name" value="Pkinase"/>
    <property type="match status" value="1"/>
</dbReference>
<dbReference type="PANTHER" id="PTHR43289:SF6">
    <property type="entry name" value="SERINE_THREONINE-PROTEIN KINASE NEKL-3"/>
    <property type="match status" value="1"/>
</dbReference>
<organism evidence="7 8">
    <name type="scientific">Lentisphaera profundi</name>
    <dbReference type="NCBI Taxonomy" id="1658616"/>
    <lineage>
        <taxon>Bacteria</taxon>
        <taxon>Pseudomonadati</taxon>
        <taxon>Lentisphaerota</taxon>
        <taxon>Lentisphaeria</taxon>
        <taxon>Lentisphaerales</taxon>
        <taxon>Lentisphaeraceae</taxon>
        <taxon>Lentisphaera</taxon>
    </lineage>
</organism>
<dbReference type="InterPro" id="IPR000719">
    <property type="entry name" value="Prot_kinase_dom"/>
</dbReference>
<dbReference type="SUPFAM" id="SSF56112">
    <property type="entry name" value="Protein kinase-like (PK-like)"/>
    <property type="match status" value="1"/>
</dbReference>
<dbReference type="Gene3D" id="3.30.200.20">
    <property type="entry name" value="Phosphorylase Kinase, domain 1"/>
    <property type="match status" value="1"/>
</dbReference>
<keyword evidence="5" id="KW-0802">TPR repeat</keyword>
<dbReference type="InterPro" id="IPR011009">
    <property type="entry name" value="Kinase-like_dom_sf"/>
</dbReference>
<feature type="repeat" description="TPR" evidence="5">
    <location>
        <begin position="431"/>
        <end position="464"/>
    </location>
</feature>
<evidence type="ECO:0000256" key="5">
    <source>
        <dbReference type="PROSITE-ProRule" id="PRU00339"/>
    </source>
</evidence>
<dbReference type="RefSeq" id="WP_274152934.1">
    <property type="nucleotide sequence ID" value="NZ_CP117812.1"/>
</dbReference>
<dbReference type="Gene3D" id="1.10.510.10">
    <property type="entry name" value="Transferase(Phosphotransferase) domain 1"/>
    <property type="match status" value="1"/>
</dbReference>
<evidence type="ECO:0000256" key="2">
    <source>
        <dbReference type="ARBA" id="ARBA00022741"/>
    </source>
</evidence>
<gene>
    <name evidence="7" type="ORF">PQO03_20155</name>
</gene>
<evidence type="ECO:0000256" key="1">
    <source>
        <dbReference type="ARBA" id="ARBA00022679"/>
    </source>
</evidence>
<protein>
    <submittedName>
        <fullName evidence="7">Serine/threonine-protein kinase</fullName>
    </submittedName>
</protein>
<evidence type="ECO:0000313" key="8">
    <source>
        <dbReference type="Proteomes" id="UP001214250"/>
    </source>
</evidence>
<evidence type="ECO:0000256" key="3">
    <source>
        <dbReference type="ARBA" id="ARBA00022777"/>
    </source>
</evidence>
<dbReference type="EMBL" id="CP117812">
    <property type="protein sequence ID" value="WDE98136.1"/>
    <property type="molecule type" value="Genomic_DNA"/>
</dbReference>
<dbReference type="SUPFAM" id="SSF48452">
    <property type="entry name" value="TPR-like"/>
    <property type="match status" value="1"/>
</dbReference>
<accession>A0ABY7VV88</accession>
<dbReference type="GO" id="GO:0016301">
    <property type="term" value="F:kinase activity"/>
    <property type="evidence" value="ECO:0007669"/>
    <property type="project" value="UniProtKB-KW"/>
</dbReference>
<evidence type="ECO:0000259" key="6">
    <source>
        <dbReference type="PROSITE" id="PS50011"/>
    </source>
</evidence>
<dbReference type="InterPro" id="IPR011990">
    <property type="entry name" value="TPR-like_helical_dom_sf"/>
</dbReference>
<dbReference type="PANTHER" id="PTHR43289">
    <property type="entry name" value="MITOGEN-ACTIVATED PROTEIN KINASE KINASE KINASE 20-RELATED"/>
    <property type="match status" value="1"/>
</dbReference>
<dbReference type="PROSITE" id="PS50011">
    <property type="entry name" value="PROTEIN_KINASE_DOM"/>
    <property type="match status" value="1"/>
</dbReference>
<dbReference type="Gene3D" id="1.25.40.10">
    <property type="entry name" value="Tetratricopeptide repeat domain"/>
    <property type="match status" value="1"/>
</dbReference>
<dbReference type="PROSITE" id="PS50005">
    <property type="entry name" value="TPR"/>
    <property type="match status" value="1"/>
</dbReference>